<organism evidence="2 3">
    <name type="scientific">Setomelanomma holmii</name>
    <dbReference type="NCBI Taxonomy" id="210430"/>
    <lineage>
        <taxon>Eukaryota</taxon>
        <taxon>Fungi</taxon>
        <taxon>Dikarya</taxon>
        <taxon>Ascomycota</taxon>
        <taxon>Pezizomycotina</taxon>
        <taxon>Dothideomycetes</taxon>
        <taxon>Pleosporomycetidae</taxon>
        <taxon>Pleosporales</taxon>
        <taxon>Pleosporineae</taxon>
        <taxon>Phaeosphaeriaceae</taxon>
        <taxon>Setomelanomma</taxon>
    </lineage>
</organism>
<proteinExistence type="predicted"/>
<comment type="caution">
    <text evidence="2">The sequence shown here is derived from an EMBL/GenBank/DDBJ whole genome shotgun (WGS) entry which is preliminary data.</text>
</comment>
<evidence type="ECO:0000256" key="1">
    <source>
        <dbReference type="SAM" id="SignalP"/>
    </source>
</evidence>
<feature type="signal peptide" evidence="1">
    <location>
        <begin position="1"/>
        <end position="19"/>
    </location>
</feature>
<dbReference type="Proteomes" id="UP000799777">
    <property type="component" value="Unassembled WGS sequence"/>
</dbReference>
<dbReference type="AlphaFoldDB" id="A0A9P4H2L8"/>
<evidence type="ECO:0000313" key="2">
    <source>
        <dbReference type="EMBL" id="KAF2025581.1"/>
    </source>
</evidence>
<feature type="chain" id="PRO_5040315888" evidence="1">
    <location>
        <begin position="20"/>
        <end position="85"/>
    </location>
</feature>
<keyword evidence="3" id="KW-1185">Reference proteome</keyword>
<reference evidence="2" key="1">
    <citation type="journal article" date="2020" name="Stud. Mycol.">
        <title>101 Dothideomycetes genomes: a test case for predicting lifestyles and emergence of pathogens.</title>
        <authorList>
            <person name="Haridas S."/>
            <person name="Albert R."/>
            <person name="Binder M."/>
            <person name="Bloem J."/>
            <person name="Labutti K."/>
            <person name="Salamov A."/>
            <person name="Andreopoulos B."/>
            <person name="Baker S."/>
            <person name="Barry K."/>
            <person name="Bills G."/>
            <person name="Bluhm B."/>
            <person name="Cannon C."/>
            <person name="Castanera R."/>
            <person name="Culley D."/>
            <person name="Daum C."/>
            <person name="Ezra D."/>
            <person name="Gonzalez J."/>
            <person name="Henrissat B."/>
            <person name="Kuo A."/>
            <person name="Liang C."/>
            <person name="Lipzen A."/>
            <person name="Lutzoni F."/>
            <person name="Magnuson J."/>
            <person name="Mondo S."/>
            <person name="Nolan M."/>
            <person name="Ohm R."/>
            <person name="Pangilinan J."/>
            <person name="Park H.-J."/>
            <person name="Ramirez L."/>
            <person name="Alfaro M."/>
            <person name="Sun H."/>
            <person name="Tritt A."/>
            <person name="Yoshinaga Y."/>
            <person name="Zwiers L.-H."/>
            <person name="Turgeon B."/>
            <person name="Goodwin S."/>
            <person name="Spatafora J."/>
            <person name="Crous P."/>
            <person name="Grigoriev I."/>
        </authorList>
    </citation>
    <scope>NUCLEOTIDE SEQUENCE</scope>
    <source>
        <strain evidence="2">CBS 110217</strain>
    </source>
</reference>
<keyword evidence="1" id="KW-0732">Signal</keyword>
<dbReference type="OrthoDB" id="10389068at2759"/>
<evidence type="ECO:0000313" key="3">
    <source>
        <dbReference type="Proteomes" id="UP000799777"/>
    </source>
</evidence>
<dbReference type="EMBL" id="ML978262">
    <property type="protein sequence ID" value="KAF2025581.1"/>
    <property type="molecule type" value="Genomic_DNA"/>
</dbReference>
<gene>
    <name evidence="2" type="ORF">EK21DRAFT_76086</name>
</gene>
<name>A0A9P4H2L8_9PLEO</name>
<protein>
    <submittedName>
        <fullName evidence="2">Uncharacterized protein</fullName>
    </submittedName>
</protein>
<sequence>MKTFTTITAIMGLVAIAAGTAGPRDGDVKDTVTDTQATRCQQCSKIFTDCAVHCGTADCSNNCRKVACNSYVDGLRCGTVCLWYC</sequence>
<accession>A0A9P4H2L8</accession>